<dbReference type="AlphaFoldDB" id="A0A1Z4JQ36"/>
<comment type="similarity">
    <text evidence="2">Belongs to the fatty acid desaturase type 2 family.</text>
</comment>
<keyword evidence="3" id="KW-0812">Transmembrane</keyword>
<protein>
    <submittedName>
        <fullName evidence="5">Fatty acid desaturase</fullName>
    </submittedName>
</protein>
<evidence type="ECO:0000259" key="4">
    <source>
        <dbReference type="Pfam" id="PF00487"/>
    </source>
</evidence>
<gene>
    <name evidence="5" type="ORF">NIES2135_57450</name>
</gene>
<evidence type="ECO:0000256" key="1">
    <source>
        <dbReference type="ARBA" id="ARBA00001954"/>
    </source>
</evidence>
<dbReference type="PANTHER" id="PTHR12879">
    <property type="entry name" value="SPHINGOLIPID DELTA 4 DESATURASE/C-4 HYDROXYLASE PROTEIN DES2"/>
    <property type="match status" value="1"/>
</dbReference>
<dbReference type="InterPro" id="IPR039393">
    <property type="entry name" value="Rhizopine-oxygenase-like"/>
</dbReference>
<evidence type="ECO:0000313" key="5">
    <source>
        <dbReference type="EMBL" id="BAY58871.1"/>
    </source>
</evidence>
<feature type="transmembrane region" description="Helical" evidence="3">
    <location>
        <begin position="93"/>
        <end position="113"/>
    </location>
</feature>
<evidence type="ECO:0000256" key="2">
    <source>
        <dbReference type="ARBA" id="ARBA00008749"/>
    </source>
</evidence>
<dbReference type="GO" id="GO:0016020">
    <property type="term" value="C:membrane"/>
    <property type="evidence" value="ECO:0007669"/>
    <property type="project" value="GOC"/>
</dbReference>
<dbReference type="GO" id="GO:0042284">
    <property type="term" value="F:sphingolipid delta-4 desaturase activity"/>
    <property type="evidence" value="ECO:0007669"/>
    <property type="project" value="TreeGrafter"/>
</dbReference>
<organism evidence="5 6">
    <name type="scientific">Leptolyngbya boryana NIES-2135</name>
    <dbReference type="NCBI Taxonomy" id="1973484"/>
    <lineage>
        <taxon>Bacteria</taxon>
        <taxon>Bacillati</taxon>
        <taxon>Cyanobacteriota</taxon>
        <taxon>Cyanophyceae</taxon>
        <taxon>Leptolyngbyales</taxon>
        <taxon>Leptolyngbyaceae</taxon>
        <taxon>Leptolyngbya group</taxon>
        <taxon>Leptolyngbya</taxon>
    </lineage>
</organism>
<dbReference type="Proteomes" id="UP000217895">
    <property type="component" value="Chromosome"/>
</dbReference>
<name>A0A1Z4JQ36_LEPBY</name>
<keyword evidence="3" id="KW-1133">Transmembrane helix</keyword>
<dbReference type="GO" id="GO:0046513">
    <property type="term" value="P:ceramide biosynthetic process"/>
    <property type="evidence" value="ECO:0007669"/>
    <property type="project" value="TreeGrafter"/>
</dbReference>
<feature type="transmembrane region" description="Helical" evidence="3">
    <location>
        <begin position="33"/>
        <end position="52"/>
    </location>
</feature>
<dbReference type="PANTHER" id="PTHR12879:SF8">
    <property type="entry name" value="SPHINGOLIPID DELTA(4)-DESATURASE DES1"/>
    <property type="match status" value="1"/>
</dbReference>
<comment type="cofactor">
    <cofactor evidence="1">
        <name>Fe(2+)</name>
        <dbReference type="ChEBI" id="CHEBI:29033"/>
    </cofactor>
</comment>
<feature type="transmembrane region" description="Helical" evidence="3">
    <location>
        <begin position="59"/>
        <end position="81"/>
    </location>
</feature>
<reference evidence="5 6" key="1">
    <citation type="submission" date="2017-06" db="EMBL/GenBank/DDBJ databases">
        <title>Genome sequencing of cyanobaciteial culture collection at National Institute for Environmental Studies (NIES).</title>
        <authorList>
            <person name="Hirose Y."/>
            <person name="Shimura Y."/>
            <person name="Fujisawa T."/>
            <person name="Nakamura Y."/>
            <person name="Kawachi M."/>
        </authorList>
    </citation>
    <scope>NUCLEOTIDE SEQUENCE [LARGE SCALE GENOMIC DNA]</scope>
    <source>
        <strain evidence="5 6">NIES-2135</strain>
    </source>
</reference>
<dbReference type="InterPro" id="IPR005804">
    <property type="entry name" value="FA_desaturase_dom"/>
</dbReference>
<dbReference type="CDD" id="cd03511">
    <property type="entry name" value="Rhizopine-oxygenase-like"/>
    <property type="match status" value="1"/>
</dbReference>
<evidence type="ECO:0000313" key="6">
    <source>
        <dbReference type="Proteomes" id="UP000217895"/>
    </source>
</evidence>
<feature type="domain" description="Fatty acid desaturase" evidence="4">
    <location>
        <begin position="58"/>
        <end position="297"/>
    </location>
</feature>
<sequence length="308" mass="35463">MNPTISESNLLGDRTVLTTAALKELNTRSTLKGLIRFTAHLLILGVSGYLWGTNFGHNWAIAVPALVIYGYSLAAMFAPLHECSHRTAFENNTLNDFVCWFAGVLSFYNGAFYRRYHKWHHRYVQNLEKDPELSDPMPKNLGEYLWMISGLPWWWSKLTTHIRVALGQVEDYPYISEEARAEVIRSTRLQLAVYGVAILVSIAVQKPWFVMYWLFPLFVAQPILRGYLFAEHTGCSHDDNPLTNTRSVMTLFPMQFIMWNMPFHAEHHMYPSIPFHQLPAAHEQIKQHLAHVDSGYIKVNLDIATKLV</sequence>
<feature type="transmembrane region" description="Helical" evidence="3">
    <location>
        <begin position="191"/>
        <end position="215"/>
    </location>
</feature>
<dbReference type="EMBL" id="AP018203">
    <property type="protein sequence ID" value="BAY58871.1"/>
    <property type="molecule type" value="Genomic_DNA"/>
</dbReference>
<keyword evidence="3" id="KW-0472">Membrane</keyword>
<accession>A0A1Z4JQ36</accession>
<dbReference type="Pfam" id="PF00487">
    <property type="entry name" value="FA_desaturase"/>
    <property type="match status" value="1"/>
</dbReference>
<evidence type="ECO:0000256" key="3">
    <source>
        <dbReference type="SAM" id="Phobius"/>
    </source>
</evidence>
<proteinExistence type="inferred from homology"/>
<keyword evidence="6" id="KW-1185">Reference proteome</keyword>